<dbReference type="AlphaFoldDB" id="A0A6J4LC12"/>
<feature type="compositionally biased region" description="Basic residues" evidence="1">
    <location>
        <begin position="105"/>
        <end position="138"/>
    </location>
</feature>
<feature type="compositionally biased region" description="Basic residues" evidence="1">
    <location>
        <begin position="206"/>
        <end position="226"/>
    </location>
</feature>
<sequence>ASVSLCEAMGTPPDVSRTTGLRIRRRHEWRWRRDDELRAVPGGVFRLPGRRASLGRAGRVRGAPGRVRVVRAVRPRAAPRHRGVPRAAGAGGVGGLFRAAPAPHLHGRPGGRARPRRPLGRGRARRAGGGRRHRRRRVGAAGPPAHRRRAAPPRGRRHLAARRLPGRVRAAGPPRGRAGDLAAGAAGRGRGRAALPRPGVQARQPARGHPRRVLRGRRRGAVPRPL</sequence>
<gene>
    <name evidence="2" type="ORF">AVDCRST_MAG68-2251</name>
</gene>
<protein>
    <submittedName>
        <fullName evidence="2">Uncharacterized protein</fullName>
    </submittedName>
</protein>
<name>A0A6J4LC12_9BACT</name>
<feature type="non-terminal residue" evidence="2">
    <location>
        <position position="226"/>
    </location>
</feature>
<organism evidence="2">
    <name type="scientific">uncultured Gemmatimonadota bacterium</name>
    <dbReference type="NCBI Taxonomy" id="203437"/>
    <lineage>
        <taxon>Bacteria</taxon>
        <taxon>Pseudomonadati</taxon>
        <taxon>Gemmatimonadota</taxon>
        <taxon>environmental samples</taxon>
    </lineage>
</organism>
<dbReference type="EMBL" id="CADCTW010000110">
    <property type="protein sequence ID" value="CAA9327717.1"/>
    <property type="molecule type" value="Genomic_DNA"/>
</dbReference>
<reference evidence="2" key="1">
    <citation type="submission" date="2020-02" db="EMBL/GenBank/DDBJ databases">
        <authorList>
            <person name="Meier V. D."/>
        </authorList>
    </citation>
    <scope>NUCLEOTIDE SEQUENCE</scope>
    <source>
        <strain evidence="2">AVDCRST_MAG68</strain>
    </source>
</reference>
<feature type="compositionally biased region" description="Low complexity" evidence="1">
    <location>
        <begin position="167"/>
        <end position="185"/>
    </location>
</feature>
<feature type="region of interest" description="Disordered" evidence="1">
    <location>
        <begin position="77"/>
        <end position="226"/>
    </location>
</feature>
<evidence type="ECO:0000256" key="1">
    <source>
        <dbReference type="SAM" id="MobiDB-lite"/>
    </source>
</evidence>
<feature type="compositionally biased region" description="Basic residues" evidence="1">
    <location>
        <begin position="145"/>
        <end position="166"/>
    </location>
</feature>
<feature type="non-terminal residue" evidence="2">
    <location>
        <position position="1"/>
    </location>
</feature>
<evidence type="ECO:0000313" key="2">
    <source>
        <dbReference type="EMBL" id="CAA9327717.1"/>
    </source>
</evidence>
<accession>A0A6J4LC12</accession>
<proteinExistence type="predicted"/>